<dbReference type="Proteomes" id="UP000614490">
    <property type="component" value="Unassembled WGS sequence"/>
</dbReference>
<feature type="transmembrane region" description="Helical" evidence="1">
    <location>
        <begin position="30"/>
        <end position="51"/>
    </location>
</feature>
<keyword evidence="1" id="KW-1133">Transmembrane helix</keyword>
<keyword evidence="1" id="KW-0812">Transmembrane</keyword>
<comment type="caution">
    <text evidence="2">The sequence shown here is derived from an EMBL/GenBank/DDBJ whole genome shotgun (WGS) entry which is preliminary data.</text>
</comment>
<name>A0A931HUK8_9BACI</name>
<evidence type="ECO:0000313" key="3">
    <source>
        <dbReference type="Proteomes" id="UP000614490"/>
    </source>
</evidence>
<reference evidence="2 3" key="1">
    <citation type="journal article" date="2005" name="Int. J. Syst. Evol. Microbiol.">
        <title>Halobacillus yeomjeoni sp. nov., isolated from a marine solar saltern in Korea.</title>
        <authorList>
            <person name="Yoon J.H."/>
            <person name="Kang S.J."/>
            <person name="Lee C.H."/>
            <person name="Oh H.W."/>
            <person name="Oh T.K."/>
        </authorList>
    </citation>
    <scope>NUCLEOTIDE SEQUENCE [LARGE SCALE GENOMIC DNA]</scope>
    <source>
        <strain evidence="2 3">KCTC 3957</strain>
    </source>
</reference>
<evidence type="ECO:0000313" key="2">
    <source>
        <dbReference type="EMBL" id="MBH0230057.1"/>
    </source>
</evidence>
<dbReference type="AlphaFoldDB" id="A0A931HUK8"/>
<keyword evidence="3" id="KW-1185">Reference proteome</keyword>
<proteinExistence type="predicted"/>
<protein>
    <submittedName>
        <fullName evidence="2">Uncharacterized protein</fullName>
    </submittedName>
</protein>
<keyword evidence="1" id="KW-0472">Membrane</keyword>
<sequence>MVFFYLLVGFIWIMFKKEPSLETKEEQAVYMFYMLGLLIFWPIVLLVKIFLKLSSKDN</sequence>
<gene>
    <name evidence="2" type="ORF">H0267_07485</name>
</gene>
<organism evidence="2 3">
    <name type="scientific">Halobacillus yeomjeoni</name>
    <dbReference type="NCBI Taxonomy" id="311194"/>
    <lineage>
        <taxon>Bacteria</taxon>
        <taxon>Bacillati</taxon>
        <taxon>Bacillota</taxon>
        <taxon>Bacilli</taxon>
        <taxon>Bacillales</taxon>
        <taxon>Bacillaceae</taxon>
        <taxon>Halobacillus</taxon>
    </lineage>
</organism>
<dbReference type="EMBL" id="JADZSC010000001">
    <property type="protein sequence ID" value="MBH0230057.1"/>
    <property type="molecule type" value="Genomic_DNA"/>
</dbReference>
<evidence type="ECO:0000256" key="1">
    <source>
        <dbReference type="SAM" id="Phobius"/>
    </source>
</evidence>
<accession>A0A931HUK8</accession>
<dbReference type="RefSeq" id="WP_197316626.1">
    <property type="nucleotide sequence ID" value="NZ_JADZSC010000001.1"/>
</dbReference>